<keyword evidence="7 9" id="KW-0687">Ribonucleoprotein</keyword>
<evidence type="ECO:0000313" key="13">
    <source>
        <dbReference type="Proteomes" id="UP000181728"/>
    </source>
</evidence>
<evidence type="ECO:0000256" key="3">
    <source>
        <dbReference type="ARBA" id="ARBA00011838"/>
    </source>
</evidence>
<dbReference type="InterPro" id="IPR036394">
    <property type="entry name" value="Ribosomal_uL22_sf"/>
</dbReference>
<dbReference type="InterPro" id="IPR005727">
    <property type="entry name" value="Ribosomal_uL22_bac/chlpt-type"/>
</dbReference>
<name>A0A6N4A441_OENOE</name>
<dbReference type="NCBIfam" id="TIGR01044">
    <property type="entry name" value="rplV_bact"/>
    <property type="match status" value="1"/>
</dbReference>
<dbReference type="InterPro" id="IPR001063">
    <property type="entry name" value="Ribosomal_uL22"/>
</dbReference>
<evidence type="ECO:0000256" key="10">
    <source>
        <dbReference type="RuleBase" id="RU004006"/>
    </source>
</evidence>
<evidence type="ECO:0000256" key="9">
    <source>
        <dbReference type="RuleBase" id="RU004005"/>
    </source>
</evidence>
<dbReference type="Pfam" id="PF00237">
    <property type="entry name" value="Ribosomal_L22"/>
    <property type="match status" value="1"/>
</dbReference>
<evidence type="ECO:0000256" key="11">
    <source>
        <dbReference type="RuleBase" id="RU004008"/>
    </source>
</evidence>
<dbReference type="EMBL" id="MLOK01000178">
    <property type="protein sequence ID" value="OIM18863.1"/>
    <property type="molecule type" value="Genomic_DNA"/>
</dbReference>
<keyword evidence="4 10" id="KW-0699">rRNA-binding</keyword>
<proteinExistence type="inferred from homology"/>
<comment type="function">
    <text evidence="1">The globular domain of the protein is located near the polypeptide exit tunnel on the outside of the subunit, while an extended beta-hairpin is found that lines the wall of the exit tunnel in the center of the 70S ribosome.</text>
</comment>
<feature type="non-terminal residue" evidence="12">
    <location>
        <position position="75"/>
    </location>
</feature>
<protein>
    <recommendedName>
        <fullName evidence="11">50S ribosomal protein L22</fullName>
    </recommendedName>
</protein>
<dbReference type="AlphaFoldDB" id="A0A6N4A441"/>
<evidence type="ECO:0000256" key="5">
    <source>
        <dbReference type="ARBA" id="ARBA00022884"/>
    </source>
</evidence>
<dbReference type="GO" id="GO:0022625">
    <property type="term" value="C:cytosolic large ribosomal subunit"/>
    <property type="evidence" value="ECO:0007669"/>
    <property type="project" value="TreeGrafter"/>
</dbReference>
<dbReference type="SUPFAM" id="SSF54843">
    <property type="entry name" value="Ribosomal protein L22"/>
    <property type="match status" value="1"/>
</dbReference>
<evidence type="ECO:0000256" key="2">
    <source>
        <dbReference type="ARBA" id="ARBA00009451"/>
    </source>
</evidence>
<reference evidence="12 13" key="1">
    <citation type="journal article" date="2016" name="BMC Genomics">
        <title>Consensus pan-genome assembly of the specialised wine bacterium Oenococcus oeni.</title>
        <authorList>
            <person name="Sternes P.R."/>
            <person name="Borneman A.R."/>
        </authorList>
    </citation>
    <scope>NUCLEOTIDE SEQUENCE [LARGE SCALE GENOMIC DNA]</scope>
    <source>
        <strain evidence="12 13">AWRIB661</strain>
    </source>
</reference>
<keyword evidence="6 9" id="KW-0689">Ribosomal protein</keyword>
<evidence type="ECO:0000313" key="12">
    <source>
        <dbReference type="EMBL" id="OIM18863.1"/>
    </source>
</evidence>
<dbReference type="PANTHER" id="PTHR13501:SF8">
    <property type="entry name" value="LARGE RIBOSOMAL SUBUNIT PROTEIN UL22M"/>
    <property type="match status" value="1"/>
</dbReference>
<keyword evidence="5 10" id="KW-0694">RNA-binding</keyword>
<comment type="subunit">
    <text evidence="3 10">Part of the 50S ribosomal subunit.</text>
</comment>
<evidence type="ECO:0000256" key="1">
    <source>
        <dbReference type="ARBA" id="ARBA00003478"/>
    </source>
</evidence>
<dbReference type="RefSeq" id="WP_071449177.1">
    <property type="nucleotide sequence ID" value="NZ_MLOK01000178.1"/>
</dbReference>
<comment type="caution">
    <text evidence="12">The sequence shown here is derived from an EMBL/GenBank/DDBJ whole genome shotgun (WGS) entry which is preliminary data.</text>
</comment>
<comment type="function">
    <text evidence="8">This protein binds specifically to 23S rRNA; its binding is stimulated by other ribosomal proteins, e.g. L4, L17, and L20. It is important during the early stages of 50S assembly. It makes multiple contacts with different domains of the 23S rRNA in the assembled 50S subunit and ribosome.</text>
</comment>
<evidence type="ECO:0000256" key="4">
    <source>
        <dbReference type="ARBA" id="ARBA00022730"/>
    </source>
</evidence>
<dbReference type="Gene3D" id="3.90.470.10">
    <property type="entry name" value="Ribosomal protein L22/L17"/>
    <property type="match status" value="1"/>
</dbReference>
<dbReference type="GO" id="GO:0006412">
    <property type="term" value="P:translation"/>
    <property type="evidence" value="ECO:0007669"/>
    <property type="project" value="InterPro"/>
</dbReference>
<dbReference type="PANTHER" id="PTHR13501">
    <property type="entry name" value="CHLOROPLAST 50S RIBOSOMAL PROTEIN L22-RELATED"/>
    <property type="match status" value="1"/>
</dbReference>
<evidence type="ECO:0000256" key="6">
    <source>
        <dbReference type="ARBA" id="ARBA00022980"/>
    </source>
</evidence>
<dbReference type="GO" id="GO:0019843">
    <property type="term" value="F:rRNA binding"/>
    <property type="evidence" value="ECO:0007669"/>
    <property type="project" value="UniProtKB-KW"/>
</dbReference>
<evidence type="ECO:0000256" key="8">
    <source>
        <dbReference type="ARBA" id="ARBA00025084"/>
    </source>
</evidence>
<gene>
    <name evidence="12" type="ORF">ATX59_10160</name>
</gene>
<dbReference type="GO" id="GO:0003735">
    <property type="term" value="F:structural constituent of ribosome"/>
    <property type="evidence" value="ECO:0007669"/>
    <property type="project" value="InterPro"/>
</dbReference>
<evidence type="ECO:0000256" key="7">
    <source>
        <dbReference type="ARBA" id="ARBA00023274"/>
    </source>
</evidence>
<accession>A0A6N4A441</accession>
<sequence length="75" mass="8192">MAENVTSAKATAFQVRIAPRKARLVLDTVRGKSVNEAYAILKFLPNTGTEPVYKVLNSAVANAENNFALDREDLV</sequence>
<dbReference type="Proteomes" id="UP000181728">
    <property type="component" value="Unassembled WGS sequence"/>
</dbReference>
<comment type="function">
    <text evidence="11">This protein binds specifically to 23S rRNA; its binding is stimulated by other ribosomal proteins, e.g., L4, L17, and L20. It is important during the early stages of 50S assembly. It makes multiple contacts with different domains of the 23S rRNA in the assembled 50S subunit and ribosome.</text>
</comment>
<dbReference type="InterPro" id="IPR047867">
    <property type="entry name" value="Ribosomal_uL22_bac/org-type"/>
</dbReference>
<comment type="similarity">
    <text evidence="2 9">Belongs to the universal ribosomal protein uL22 family.</text>
</comment>
<organism evidence="12 13">
    <name type="scientific">Oenococcus oeni</name>
    <name type="common">Leuconostoc oenos</name>
    <dbReference type="NCBI Taxonomy" id="1247"/>
    <lineage>
        <taxon>Bacteria</taxon>
        <taxon>Bacillati</taxon>
        <taxon>Bacillota</taxon>
        <taxon>Bacilli</taxon>
        <taxon>Lactobacillales</taxon>
        <taxon>Lactobacillaceae</taxon>
        <taxon>Oenococcus</taxon>
    </lineage>
</organism>